<proteinExistence type="predicted"/>
<accession>A0A368YD06</accession>
<name>A0A368YD06_9BURK</name>
<dbReference type="EMBL" id="QPJK01000001">
    <property type="protein sequence ID" value="RCW76074.1"/>
    <property type="molecule type" value="Genomic_DNA"/>
</dbReference>
<dbReference type="RefSeq" id="WP_114465856.1">
    <property type="nucleotide sequence ID" value="NZ_QPJK01000001.1"/>
</dbReference>
<dbReference type="OrthoDB" id="9149735at2"/>
<dbReference type="AlphaFoldDB" id="A0A368YD06"/>
<dbReference type="Proteomes" id="UP000252884">
    <property type="component" value="Unassembled WGS sequence"/>
</dbReference>
<reference evidence="2 3" key="1">
    <citation type="submission" date="2018-07" db="EMBL/GenBank/DDBJ databases">
        <title>Genomic Encyclopedia of Type Strains, Phase IV (KMG-IV): sequencing the most valuable type-strain genomes for metagenomic binning, comparative biology and taxonomic classification.</title>
        <authorList>
            <person name="Goeker M."/>
        </authorList>
    </citation>
    <scope>NUCLEOTIDE SEQUENCE [LARGE SCALE GENOMIC DNA]</scope>
    <source>
        <strain evidence="2 3">DSM 21634</strain>
    </source>
</reference>
<feature type="region of interest" description="Disordered" evidence="1">
    <location>
        <begin position="324"/>
        <end position="345"/>
    </location>
</feature>
<organism evidence="2 3">
    <name type="scientific">Pseudorhodoferax soli</name>
    <dbReference type="NCBI Taxonomy" id="545864"/>
    <lineage>
        <taxon>Bacteria</taxon>
        <taxon>Pseudomonadati</taxon>
        <taxon>Pseudomonadota</taxon>
        <taxon>Betaproteobacteria</taxon>
        <taxon>Burkholderiales</taxon>
        <taxon>Comamonadaceae</taxon>
    </lineage>
</organism>
<gene>
    <name evidence="2" type="ORF">DES41_101678</name>
</gene>
<protein>
    <submittedName>
        <fullName evidence="2">Uncharacterized protein</fullName>
    </submittedName>
</protein>
<evidence type="ECO:0000313" key="2">
    <source>
        <dbReference type="EMBL" id="RCW76074.1"/>
    </source>
</evidence>
<evidence type="ECO:0000313" key="3">
    <source>
        <dbReference type="Proteomes" id="UP000252884"/>
    </source>
</evidence>
<comment type="caution">
    <text evidence="2">The sequence shown here is derived from an EMBL/GenBank/DDBJ whole genome shotgun (WGS) entry which is preliminary data.</text>
</comment>
<sequence>MPATPPAKPALQRRLLQPRDFDEALGLLPPWLALDAPTRARLPALWQQLLQHPGFNADVIEDVSAPAGQRVQAVGMAVALDARWQQRLRQAPQPWLARQLYAELLDGRTRPPSERELARANGSRGVDEGVSFMVLHYQQRNMDIGNPQAVAVISAAVTAMRLAHAGHRVREIFQEAWQGEHPYMHSIGFVQRSAHNTAATGSAAHTAPELFSLCRAEALRKLPGFQIREIFEHCTPIFGFRGAEQRLLRRALSDEPDELIVSLLGISPHTLKKLWRSIYQRVEDRFPSLLAEAAAVGAEGVRGPEKRRTLMRYLRQHPEEIRPYAVPGKGQAPADTGCGAPRNFV</sequence>
<evidence type="ECO:0000256" key="1">
    <source>
        <dbReference type="SAM" id="MobiDB-lite"/>
    </source>
</evidence>
<keyword evidence="3" id="KW-1185">Reference proteome</keyword>